<dbReference type="Gene3D" id="1.10.10.10">
    <property type="entry name" value="Winged helix-like DNA-binding domain superfamily/Winged helix DNA-binding domain"/>
    <property type="match status" value="1"/>
</dbReference>
<dbReference type="VEuPathDB" id="AmoebaDB:EHI_179950"/>
<evidence type="ECO:0000259" key="3">
    <source>
        <dbReference type="PROSITE" id="PS50069"/>
    </source>
</evidence>
<dbReference type="UniPathway" id="UPA00143"/>
<gene>
    <name evidence="4" type="ORF">CL6EHI_179950</name>
</gene>
<dbReference type="Proteomes" id="UP000078387">
    <property type="component" value="Unassembled WGS sequence"/>
</dbReference>
<dbReference type="SMR" id="A0A5K1U1R0"/>
<dbReference type="AlphaFoldDB" id="A0A5K1U1R0"/>
<dbReference type="VEuPathDB" id="AmoebaDB:KM1_005360"/>
<proteinExistence type="inferred from homology"/>
<reference evidence="4 5" key="1">
    <citation type="submission" date="2016-05" db="EMBL/GenBank/DDBJ databases">
        <title>First whole genome sequencing of Entamoeba histolytica HM1:IMSS-clone-6.</title>
        <authorList>
            <person name="Mukherjee Avik.K."/>
            <person name="Izumyama S."/>
            <person name="Nakada-Tsukui K."/>
            <person name="Nozaki T."/>
        </authorList>
    </citation>
    <scope>NUCLEOTIDE SEQUENCE [LARGE SCALE GENOMIC DNA]</scope>
    <source>
        <strain evidence="4 5">HM1:IMSS clone 6</strain>
    </source>
</reference>
<organism evidence="4 5">
    <name type="scientific">Entamoeba histolytica</name>
    <dbReference type="NCBI Taxonomy" id="5759"/>
    <lineage>
        <taxon>Eukaryota</taxon>
        <taxon>Amoebozoa</taxon>
        <taxon>Evosea</taxon>
        <taxon>Archamoebae</taxon>
        <taxon>Mastigamoebida</taxon>
        <taxon>Entamoebidae</taxon>
        <taxon>Entamoeba</taxon>
    </lineage>
</organism>
<evidence type="ECO:0000256" key="1">
    <source>
        <dbReference type="ARBA" id="ARBA00004906"/>
    </source>
</evidence>
<name>A0A5K1U1R0_ENTHI</name>
<protein>
    <recommendedName>
        <fullName evidence="3">Cullin family profile domain-containing protein</fullName>
    </recommendedName>
</protein>
<evidence type="ECO:0000313" key="4">
    <source>
        <dbReference type="EMBL" id="GAT96927.1"/>
    </source>
</evidence>
<dbReference type="InterPro" id="IPR036388">
    <property type="entry name" value="WH-like_DNA-bd_sf"/>
</dbReference>
<comment type="pathway">
    <text evidence="1">Protein modification; protein ubiquitination.</text>
</comment>
<dbReference type="VEuPathDB" id="AmoebaDB:EHI5A_007210"/>
<comment type="similarity">
    <text evidence="2">Belongs to the cullin family.</text>
</comment>
<dbReference type="EMBL" id="BDEQ01000001">
    <property type="protein sequence ID" value="GAT96927.1"/>
    <property type="molecule type" value="Genomic_DNA"/>
</dbReference>
<evidence type="ECO:0000313" key="5">
    <source>
        <dbReference type="Proteomes" id="UP000078387"/>
    </source>
</evidence>
<sequence>MKLFNTIWTILLKSINGESPSISEVMKINSMVSEIISHQTTERVCQLYELLDKSLQEFFAKVLKTFESFSPNKILVSYLTFIQTLSHLRKMMKIVLYPIYITIPMIRSQKFSSFPTPEQVFLNGLRNYFYTPLVGQLDPNINKEMGYYTSSNTELSKKAELKLTQFYTNLWDMASCSSYINQEDNKTQEILKYCTFVLNHFNNLENNFVVIYHYCEKTVPLSVREEVEKVLYTKIFGQESLEKFTSIFIQHFTSKFEYTQTIYRASKTIGLSSKFDEVLKEFLVNDFKEKEEKQIIINYMYWKNFIQAHYPEVTDFSNSLKNVLNNLLSKGFGVKTVAVELMKDNEMSVAMELYNICEIKDSIHTSLISFIGVALVNGKEVPHKFLQSVSPSTGGSFIYITKRMIADSKESSELSHQFMKTTYYQCLHTSMQINVLIATNHIWPLTFVSVPPLEALKPIIVMFVGFYHKKYVKRMLRFLHKSSIYNIQFNGCKGIHTLNHSQAVALIMASEGNLTEDEFKNKVIGGEGVISFLKKMNLIDTNNKIIPIQEDVNISTHKVISKQKIKEESIIKDTSLAIQAKIVRTMKRAKSATKKQIISMIQSDDLVVDAKLIQPYLDEMVIKEYLEYDSNKDIYNYIS</sequence>
<dbReference type="InterPro" id="IPR036390">
    <property type="entry name" value="WH_DNA-bd_sf"/>
</dbReference>
<dbReference type="SUPFAM" id="SSF75632">
    <property type="entry name" value="Cullin homology domain"/>
    <property type="match status" value="1"/>
</dbReference>
<dbReference type="InterPro" id="IPR016158">
    <property type="entry name" value="Cullin_homology"/>
</dbReference>
<dbReference type="SUPFAM" id="SSF46785">
    <property type="entry name" value="Winged helix' DNA-binding domain"/>
    <property type="match status" value="1"/>
</dbReference>
<comment type="caution">
    <text evidence="4">The sequence shown here is derived from an EMBL/GenBank/DDBJ whole genome shotgun (WGS) entry which is preliminary data.</text>
</comment>
<accession>A0A5K1U1R0</accession>
<dbReference type="VEuPathDB" id="AmoebaDB:EHI8A_023870"/>
<dbReference type="OMA" id="NKEMDYY"/>
<feature type="domain" description="Cullin family profile" evidence="3">
    <location>
        <begin position="315"/>
        <end position="480"/>
    </location>
</feature>
<evidence type="ECO:0000256" key="2">
    <source>
        <dbReference type="PROSITE-ProRule" id="PRU00330"/>
    </source>
</evidence>
<dbReference type="VEuPathDB" id="AmoebaDB:EHI7A_084650"/>
<dbReference type="GO" id="GO:0016567">
    <property type="term" value="P:protein ubiquitination"/>
    <property type="evidence" value="ECO:0007669"/>
    <property type="project" value="UniProtKB-UniPathway"/>
</dbReference>
<dbReference type="InterPro" id="IPR036317">
    <property type="entry name" value="Cullin_homology_sf"/>
</dbReference>
<dbReference type="PROSITE" id="PS50069">
    <property type="entry name" value="CULLIN_2"/>
    <property type="match status" value="1"/>
</dbReference>